<reference evidence="2" key="2">
    <citation type="submission" date="2023-06" db="EMBL/GenBank/DDBJ databases">
        <authorList>
            <person name="Lucena T."/>
            <person name="Sun Q."/>
        </authorList>
    </citation>
    <scope>NUCLEOTIDE SEQUENCE</scope>
    <source>
        <strain evidence="2">CECT 7703</strain>
    </source>
</reference>
<accession>A0ABT8B0S5</accession>
<organism evidence="2 3">
    <name type="scientific">Chitinimonas viridis</name>
    <dbReference type="NCBI Taxonomy" id="664880"/>
    <lineage>
        <taxon>Bacteria</taxon>
        <taxon>Pseudomonadati</taxon>
        <taxon>Pseudomonadota</taxon>
        <taxon>Betaproteobacteria</taxon>
        <taxon>Neisseriales</taxon>
        <taxon>Chitinibacteraceae</taxon>
        <taxon>Chitinimonas</taxon>
    </lineage>
</organism>
<gene>
    <name evidence="2" type="ORF">QWZ03_03510</name>
</gene>
<dbReference type="PANTHER" id="PTHR33164">
    <property type="entry name" value="TRANSCRIPTIONAL REGULATOR, MARR FAMILY"/>
    <property type="match status" value="1"/>
</dbReference>
<proteinExistence type="predicted"/>
<feature type="domain" description="HTH marR-type" evidence="1">
    <location>
        <begin position="13"/>
        <end position="145"/>
    </location>
</feature>
<dbReference type="Gene3D" id="1.10.10.10">
    <property type="entry name" value="Winged helix-like DNA-binding domain superfamily/Winged helix DNA-binding domain"/>
    <property type="match status" value="1"/>
</dbReference>
<evidence type="ECO:0000313" key="2">
    <source>
        <dbReference type="EMBL" id="MDN3575837.1"/>
    </source>
</evidence>
<dbReference type="InterPro" id="IPR036390">
    <property type="entry name" value="WH_DNA-bd_sf"/>
</dbReference>
<dbReference type="RefSeq" id="WP_290331477.1">
    <property type="nucleotide sequence ID" value="NZ_JAUFPU010000003.1"/>
</dbReference>
<protein>
    <submittedName>
        <fullName evidence="2">MarR family winged helix-turn-helix transcriptional regulator</fullName>
    </submittedName>
</protein>
<comment type="caution">
    <text evidence="2">The sequence shown here is derived from an EMBL/GenBank/DDBJ whole genome shotgun (WGS) entry which is preliminary data.</text>
</comment>
<dbReference type="SUPFAM" id="SSF46785">
    <property type="entry name" value="Winged helix' DNA-binding domain"/>
    <property type="match status" value="1"/>
</dbReference>
<dbReference type="InterPro" id="IPR000835">
    <property type="entry name" value="HTH_MarR-typ"/>
</dbReference>
<dbReference type="EMBL" id="JAUFPU010000003">
    <property type="protein sequence ID" value="MDN3575837.1"/>
    <property type="molecule type" value="Genomic_DNA"/>
</dbReference>
<dbReference type="PANTHER" id="PTHR33164:SF43">
    <property type="entry name" value="HTH-TYPE TRANSCRIPTIONAL REPRESSOR YETL"/>
    <property type="match status" value="1"/>
</dbReference>
<dbReference type="Proteomes" id="UP001180081">
    <property type="component" value="Unassembled WGS sequence"/>
</dbReference>
<name>A0ABT8B0S5_9NEIS</name>
<sequence length="155" mass="16936">MSLAPTSNVSPLEAHLGFWLRYVSNQVSGRFEQQLEAQGFTVTEWVAMRTLFERAHTSHAELISALGMTKGAASKVVSKLEHKGMAVRQAAEGSAREQVLALTAAGRALLPVLAALADENDRFFFGHLDEAQRGELMALMQGLVCHHQLKVVPIK</sequence>
<keyword evidence="3" id="KW-1185">Reference proteome</keyword>
<dbReference type="InterPro" id="IPR039422">
    <property type="entry name" value="MarR/SlyA-like"/>
</dbReference>
<dbReference type="Pfam" id="PF01047">
    <property type="entry name" value="MarR"/>
    <property type="match status" value="1"/>
</dbReference>
<dbReference type="InterPro" id="IPR036388">
    <property type="entry name" value="WH-like_DNA-bd_sf"/>
</dbReference>
<evidence type="ECO:0000259" key="1">
    <source>
        <dbReference type="PROSITE" id="PS50995"/>
    </source>
</evidence>
<dbReference type="PROSITE" id="PS50995">
    <property type="entry name" value="HTH_MARR_2"/>
    <property type="match status" value="1"/>
</dbReference>
<reference evidence="2" key="1">
    <citation type="journal article" date="2014" name="Int. J. Syst. Evol. Microbiol.">
        <title>Complete genome of a new Firmicutes species belonging to the dominant human colonic microbiota ('Ruminococcus bicirculans') reveals two chromosomes and a selective capacity to utilize plant glucans.</title>
        <authorList>
            <consortium name="NISC Comparative Sequencing Program"/>
            <person name="Wegmann U."/>
            <person name="Louis P."/>
            <person name="Goesmann A."/>
            <person name="Henrissat B."/>
            <person name="Duncan S.H."/>
            <person name="Flint H.J."/>
        </authorList>
    </citation>
    <scope>NUCLEOTIDE SEQUENCE</scope>
    <source>
        <strain evidence="2">CECT 7703</strain>
    </source>
</reference>
<dbReference type="SMART" id="SM00347">
    <property type="entry name" value="HTH_MARR"/>
    <property type="match status" value="1"/>
</dbReference>
<evidence type="ECO:0000313" key="3">
    <source>
        <dbReference type="Proteomes" id="UP001180081"/>
    </source>
</evidence>